<feature type="binding site" evidence="19">
    <location>
        <position position="454"/>
    </location>
    <ligand>
        <name>Mg(2+)</name>
        <dbReference type="ChEBI" id="CHEBI:18420"/>
    </ligand>
</feature>
<evidence type="ECO:0000256" key="10">
    <source>
        <dbReference type="ARBA" id="ARBA00022679"/>
    </source>
</evidence>
<dbReference type="GO" id="GO:0009401">
    <property type="term" value="P:phosphoenolpyruvate-dependent sugar phosphotransferase system"/>
    <property type="evidence" value="ECO:0007669"/>
    <property type="project" value="UniProtKB-KW"/>
</dbReference>
<evidence type="ECO:0000256" key="1">
    <source>
        <dbReference type="ARBA" id="ARBA00000683"/>
    </source>
</evidence>
<evidence type="ECO:0000256" key="4">
    <source>
        <dbReference type="ARBA" id="ARBA00007837"/>
    </source>
</evidence>
<dbReference type="AlphaFoldDB" id="A0A212R6X1"/>
<feature type="domain" description="Phosphotransferase system enzyme I N-terminal" evidence="22">
    <location>
        <begin position="6"/>
        <end position="126"/>
    </location>
</feature>
<dbReference type="InterPro" id="IPR040442">
    <property type="entry name" value="Pyrv_kinase-like_dom_sf"/>
</dbReference>
<dbReference type="FunCoup" id="A0A212R6X1">
    <property type="interactions" value="333"/>
</dbReference>
<reference evidence="24" key="1">
    <citation type="submission" date="2017-06" db="EMBL/GenBank/DDBJ databases">
        <authorList>
            <person name="Varghese N."/>
            <person name="Submissions S."/>
        </authorList>
    </citation>
    <scope>NUCLEOTIDE SEQUENCE [LARGE SCALE GENOMIC DNA]</scope>
    <source>
        <strain evidence="24">JAD2</strain>
    </source>
</reference>
<comment type="catalytic activity">
    <reaction evidence="1 16">
        <text>L-histidyl-[protein] + phosphoenolpyruvate = N(pros)-phospho-L-histidyl-[protein] + pyruvate</text>
        <dbReference type="Rhea" id="RHEA:23880"/>
        <dbReference type="Rhea" id="RHEA-COMP:9745"/>
        <dbReference type="Rhea" id="RHEA-COMP:9746"/>
        <dbReference type="ChEBI" id="CHEBI:15361"/>
        <dbReference type="ChEBI" id="CHEBI:29979"/>
        <dbReference type="ChEBI" id="CHEBI:58702"/>
        <dbReference type="ChEBI" id="CHEBI:64837"/>
        <dbReference type="EC" id="2.7.3.9"/>
    </reaction>
</comment>
<dbReference type="GO" id="GO:0008965">
    <property type="term" value="F:phosphoenolpyruvate-protein phosphotransferase activity"/>
    <property type="evidence" value="ECO:0007669"/>
    <property type="project" value="UniProtKB-EC"/>
</dbReference>
<evidence type="ECO:0000256" key="3">
    <source>
        <dbReference type="ARBA" id="ARBA00004496"/>
    </source>
</evidence>
<dbReference type="InterPro" id="IPR050499">
    <property type="entry name" value="PEP-utilizing_PTS_enzyme"/>
</dbReference>
<dbReference type="PROSITE" id="PS00742">
    <property type="entry name" value="PEP_ENZYMES_2"/>
    <property type="match status" value="1"/>
</dbReference>
<evidence type="ECO:0000256" key="17">
    <source>
        <dbReference type="PIRSR" id="PIRSR000732-1"/>
    </source>
</evidence>
<comment type="subcellular location">
    <subcellularLocation>
        <location evidence="3 16">Cytoplasm</location>
    </subcellularLocation>
</comment>
<evidence type="ECO:0000259" key="20">
    <source>
        <dbReference type="Pfam" id="PF00391"/>
    </source>
</evidence>
<comment type="similarity">
    <text evidence="4 16">Belongs to the PEP-utilizing enzyme family.</text>
</comment>
<dbReference type="SUPFAM" id="SSF52009">
    <property type="entry name" value="Phosphohistidine domain"/>
    <property type="match status" value="1"/>
</dbReference>
<dbReference type="GO" id="GO:0005737">
    <property type="term" value="C:cytoplasm"/>
    <property type="evidence" value="ECO:0007669"/>
    <property type="project" value="UniProtKB-SubCell"/>
</dbReference>
<evidence type="ECO:0000256" key="11">
    <source>
        <dbReference type="ARBA" id="ARBA00022683"/>
    </source>
</evidence>
<dbReference type="Proteomes" id="UP000197025">
    <property type="component" value="Unassembled WGS sequence"/>
</dbReference>
<evidence type="ECO:0000256" key="6">
    <source>
        <dbReference type="ARBA" id="ARBA00016544"/>
    </source>
</evidence>
<evidence type="ECO:0000256" key="14">
    <source>
        <dbReference type="ARBA" id="ARBA00022842"/>
    </source>
</evidence>
<dbReference type="Pfam" id="PF05524">
    <property type="entry name" value="PEP-utilisers_N"/>
    <property type="match status" value="1"/>
</dbReference>
<evidence type="ECO:0000313" key="23">
    <source>
        <dbReference type="EMBL" id="SNB67941.1"/>
    </source>
</evidence>
<evidence type="ECO:0000256" key="12">
    <source>
        <dbReference type="ARBA" id="ARBA00022723"/>
    </source>
</evidence>
<name>A0A212R6X1_9CHLR</name>
<keyword evidence="10 16" id="KW-0808">Transferase</keyword>
<dbReference type="SUPFAM" id="SSF51621">
    <property type="entry name" value="Phosphoenolpyruvate/pyruvate domain"/>
    <property type="match status" value="1"/>
</dbReference>
<evidence type="ECO:0000259" key="22">
    <source>
        <dbReference type="Pfam" id="PF05524"/>
    </source>
</evidence>
<dbReference type="InterPro" id="IPR015813">
    <property type="entry name" value="Pyrv/PenolPyrv_kinase-like_dom"/>
</dbReference>
<evidence type="ECO:0000313" key="24">
    <source>
        <dbReference type="Proteomes" id="UP000197025"/>
    </source>
</evidence>
<dbReference type="InterPro" id="IPR000121">
    <property type="entry name" value="PEP_util_C"/>
</dbReference>
<dbReference type="Pfam" id="PF00391">
    <property type="entry name" value="PEP-utilizers"/>
    <property type="match status" value="1"/>
</dbReference>
<evidence type="ECO:0000256" key="13">
    <source>
        <dbReference type="ARBA" id="ARBA00022777"/>
    </source>
</evidence>
<feature type="domain" description="PEP-utilising enzyme mobile" evidence="20">
    <location>
        <begin position="153"/>
        <end position="224"/>
    </location>
</feature>
<dbReference type="SUPFAM" id="SSF47831">
    <property type="entry name" value="Enzyme I of the PEP:sugar phosphotransferase system HPr-binding (sub)domain"/>
    <property type="match status" value="1"/>
</dbReference>
<dbReference type="InterPro" id="IPR008279">
    <property type="entry name" value="PEP-util_enz_mobile_dom"/>
</dbReference>
<comment type="cofactor">
    <cofactor evidence="2 16 19">
        <name>Mg(2+)</name>
        <dbReference type="ChEBI" id="CHEBI:18420"/>
    </cofactor>
</comment>
<dbReference type="Gene3D" id="3.50.30.10">
    <property type="entry name" value="Phosphohistidine domain"/>
    <property type="match status" value="1"/>
</dbReference>
<dbReference type="PROSITE" id="PS00370">
    <property type="entry name" value="PEP_ENZYMES_PHOS_SITE"/>
    <property type="match status" value="1"/>
</dbReference>
<organism evidence="23 24">
    <name type="scientific">Thermoflexus hugenholtzii JAD2</name>
    <dbReference type="NCBI Taxonomy" id="877466"/>
    <lineage>
        <taxon>Bacteria</taxon>
        <taxon>Bacillati</taxon>
        <taxon>Chloroflexota</taxon>
        <taxon>Thermoflexia</taxon>
        <taxon>Thermoflexales</taxon>
        <taxon>Thermoflexaceae</taxon>
        <taxon>Thermoflexus</taxon>
    </lineage>
</organism>
<evidence type="ECO:0000259" key="21">
    <source>
        <dbReference type="Pfam" id="PF02896"/>
    </source>
</evidence>
<feature type="binding site" evidence="18">
    <location>
        <position position="295"/>
    </location>
    <ligand>
        <name>phosphoenolpyruvate</name>
        <dbReference type="ChEBI" id="CHEBI:58702"/>
    </ligand>
</feature>
<gene>
    <name evidence="23" type="ORF">SAMN02746019_00002130</name>
</gene>
<sequence length="569" mass="61166">MSRRLQGLPASPGIALGPAWWFRRAERGPLRARGEDPAVERARLEAARQQAAAELAALQEANRDHLPPEELAIFEAQTLMLQDPELLAQVEAALAEGASAEAAWSQAVEAFVAQLAALPDPYFQARAADVRDVGNRVLRHLMGAPEEPAMPAHPVIVVADDLLPSETVRLDPQRVLAFVTEGGGPTAHAAILARRLGVPAVVAVGSALRAVPDGATLLVDGEAGWVEIEPAPEVIRQARARQARWQAERAQAEAVAHEPALTRDGVRIEVAANVGSLEDAQEAFRRGADAIGLLRTEFLYLERTAAPTEEEEVAAYRALLEAMGGKPVVVRTLDVGGDKPLPYLPMPSEPNPFLGVRGVRLSRQHPDLLRQQLRALLRAGAGFPLRIMFPMVSTVEEIRWLRALLDEVRAALAREGVPLPEDLQVGMMVEVPAAALLAEHFRPWVDFFSIGTNDLTQYVLAADRTNPAVAGMADGLHPAVLRLIRQVTAAVEGTGKWVGVCGELAGDLQAVPVLIGLGVRELSVNPVRVPEVKAAVRRWSLQEAQALAEAALAQEDAPAVRRLVQEASA</sequence>
<dbReference type="InParanoid" id="A0A212R6X1"/>
<accession>A0A212R6X1</accession>
<comment type="function">
    <text evidence="16">General (non sugar-specific) component of the phosphoenolpyruvate-dependent sugar phosphotransferase system (sugar PTS). This major carbohydrate active-transport system catalyzes the phosphorylation of incoming sugar substrates concomitantly with their translocation across the cell membrane. Enzyme I transfers the phosphoryl group from phosphoenolpyruvate (PEP) to the phosphoryl carrier protein (HPr).</text>
</comment>
<keyword evidence="11 16" id="KW-0598">Phosphotransferase system</keyword>
<feature type="binding site" evidence="18">
    <location>
        <begin position="453"/>
        <end position="454"/>
    </location>
    <ligand>
        <name>phosphoenolpyruvate</name>
        <dbReference type="ChEBI" id="CHEBI:58702"/>
    </ligand>
</feature>
<keyword evidence="24" id="KW-1185">Reference proteome</keyword>
<keyword evidence="8 16" id="KW-0963">Cytoplasm</keyword>
<keyword evidence="7 16" id="KW-0813">Transport</keyword>
<evidence type="ECO:0000256" key="8">
    <source>
        <dbReference type="ARBA" id="ARBA00022490"/>
    </source>
</evidence>
<dbReference type="InterPro" id="IPR024692">
    <property type="entry name" value="PTS_EI"/>
</dbReference>
<dbReference type="InterPro" id="IPR023151">
    <property type="entry name" value="PEP_util_CS"/>
</dbReference>
<dbReference type="NCBIfam" id="TIGR01417">
    <property type="entry name" value="PTS_I_fam"/>
    <property type="match status" value="1"/>
</dbReference>
<evidence type="ECO:0000256" key="7">
    <source>
        <dbReference type="ARBA" id="ARBA00022448"/>
    </source>
</evidence>
<feature type="active site" description="Proton donor" evidence="17">
    <location>
        <position position="501"/>
    </location>
</feature>
<dbReference type="EMBL" id="FYEK01000035">
    <property type="protein sequence ID" value="SNB67941.1"/>
    <property type="molecule type" value="Genomic_DNA"/>
</dbReference>
<dbReference type="PANTHER" id="PTHR46244:SF6">
    <property type="entry name" value="PHOSPHOENOLPYRUVATE-PROTEIN PHOSPHOTRANSFERASE"/>
    <property type="match status" value="1"/>
</dbReference>
<evidence type="ECO:0000256" key="15">
    <source>
        <dbReference type="ARBA" id="ARBA00033235"/>
    </source>
</evidence>
<dbReference type="GO" id="GO:0016301">
    <property type="term" value="F:kinase activity"/>
    <property type="evidence" value="ECO:0007669"/>
    <property type="project" value="UniProtKB-KW"/>
</dbReference>
<dbReference type="InterPro" id="IPR008731">
    <property type="entry name" value="PTS_EIN"/>
</dbReference>
<proteinExistence type="inferred from homology"/>
<evidence type="ECO:0000256" key="19">
    <source>
        <dbReference type="PIRSR" id="PIRSR000732-3"/>
    </source>
</evidence>
<dbReference type="GO" id="GO:0046872">
    <property type="term" value="F:metal ion binding"/>
    <property type="evidence" value="ECO:0007669"/>
    <property type="project" value="UniProtKB-KW"/>
</dbReference>
<evidence type="ECO:0000256" key="16">
    <source>
        <dbReference type="PIRNR" id="PIRNR000732"/>
    </source>
</evidence>
<dbReference type="InterPro" id="IPR018274">
    <property type="entry name" value="PEP_util_AS"/>
</dbReference>
<protein>
    <recommendedName>
        <fullName evidence="6 16">Phosphoenolpyruvate-protein phosphotransferase</fullName>
        <ecNumber evidence="5 16">2.7.3.9</ecNumber>
    </recommendedName>
    <alternativeName>
        <fullName evidence="15 16">Phosphotransferase system, enzyme I</fullName>
    </alternativeName>
</protein>
<keyword evidence="12 16" id="KW-0479">Metal-binding</keyword>
<evidence type="ECO:0000256" key="5">
    <source>
        <dbReference type="ARBA" id="ARBA00012232"/>
    </source>
</evidence>
<dbReference type="PIRSF" id="PIRSF000732">
    <property type="entry name" value="PTS_enzyme_I"/>
    <property type="match status" value="1"/>
</dbReference>
<feature type="active site" description="Tele-phosphohistidine intermediate" evidence="17">
    <location>
        <position position="188"/>
    </location>
</feature>
<dbReference type="PRINTS" id="PR01736">
    <property type="entry name" value="PHPHTRNFRASE"/>
</dbReference>
<dbReference type="InterPro" id="IPR036618">
    <property type="entry name" value="PtsI_HPr-bd_sf"/>
</dbReference>
<dbReference type="Gene3D" id="3.20.20.60">
    <property type="entry name" value="Phosphoenolpyruvate-binding domains"/>
    <property type="match status" value="1"/>
</dbReference>
<evidence type="ECO:0000256" key="9">
    <source>
        <dbReference type="ARBA" id="ARBA00022597"/>
    </source>
</evidence>
<dbReference type="RefSeq" id="WP_088571600.1">
    <property type="nucleotide sequence ID" value="NZ_FYEK01000035.1"/>
</dbReference>
<feature type="domain" description="PEP-utilising enzyme C-terminal" evidence="21">
    <location>
        <begin position="250"/>
        <end position="538"/>
    </location>
</feature>
<dbReference type="OrthoDB" id="9765468at2"/>
<keyword evidence="13 16" id="KW-0418">Kinase</keyword>
<feature type="binding site" evidence="19">
    <location>
        <position position="430"/>
    </location>
    <ligand>
        <name>Mg(2+)</name>
        <dbReference type="ChEBI" id="CHEBI:18420"/>
    </ligand>
</feature>
<dbReference type="InterPro" id="IPR036637">
    <property type="entry name" value="Phosphohistidine_dom_sf"/>
</dbReference>
<dbReference type="Gene3D" id="1.10.274.10">
    <property type="entry name" value="PtsI, HPr-binding domain"/>
    <property type="match status" value="1"/>
</dbReference>
<dbReference type="PANTHER" id="PTHR46244">
    <property type="entry name" value="PHOSPHOENOLPYRUVATE-PROTEIN PHOSPHOTRANSFERASE"/>
    <property type="match status" value="1"/>
</dbReference>
<keyword evidence="14 16" id="KW-0460">Magnesium</keyword>
<dbReference type="Pfam" id="PF02896">
    <property type="entry name" value="PEP-utilizers_C"/>
    <property type="match status" value="1"/>
</dbReference>
<feature type="binding site" evidence="18">
    <location>
        <position position="464"/>
    </location>
    <ligand>
        <name>phosphoenolpyruvate</name>
        <dbReference type="ChEBI" id="CHEBI:58702"/>
    </ligand>
</feature>
<dbReference type="EC" id="2.7.3.9" evidence="5 16"/>
<dbReference type="InterPro" id="IPR006318">
    <property type="entry name" value="PTS_EI-like"/>
</dbReference>
<keyword evidence="9 16" id="KW-0762">Sugar transport</keyword>
<evidence type="ECO:0000256" key="18">
    <source>
        <dbReference type="PIRSR" id="PIRSR000732-2"/>
    </source>
</evidence>
<evidence type="ECO:0000256" key="2">
    <source>
        <dbReference type="ARBA" id="ARBA00001946"/>
    </source>
</evidence>
<feature type="binding site" evidence="18">
    <location>
        <position position="331"/>
    </location>
    <ligand>
        <name>phosphoenolpyruvate</name>
        <dbReference type="ChEBI" id="CHEBI:58702"/>
    </ligand>
</feature>